<gene>
    <name evidence="2" type="ORF">E8A74_26930</name>
</gene>
<dbReference type="InterPro" id="IPR036390">
    <property type="entry name" value="WH_DNA-bd_sf"/>
</dbReference>
<name>A0A4U1J735_9BACT</name>
<evidence type="ECO:0000313" key="3">
    <source>
        <dbReference type="Proteomes" id="UP000309215"/>
    </source>
</evidence>
<dbReference type="AlphaFoldDB" id="A0A4U1J735"/>
<reference evidence="2 3" key="1">
    <citation type="submission" date="2019-04" db="EMBL/GenBank/DDBJ databases">
        <authorList>
            <person name="Li Y."/>
            <person name="Wang J."/>
        </authorList>
    </citation>
    <scope>NUCLEOTIDE SEQUENCE [LARGE SCALE GENOMIC DNA]</scope>
    <source>
        <strain evidence="2 3">DSM 14668</strain>
    </source>
</reference>
<protein>
    <submittedName>
        <fullName evidence="2">MarR family transcriptional regulator</fullName>
    </submittedName>
</protein>
<proteinExistence type="predicted"/>
<organism evidence="2 3">
    <name type="scientific">Polyangium fumosum</name>
    <dbReference type="NCBI Taxonomy" id="889272"/>
    <lineage>
        <taxon>Bacteria</taxon>
        <taxon>Pseudomonadati</taxon>
        <taxon>Myxococcota</taxon>
        <taxon>Polyangia</taxon>
        <taxon>Polyangiales</taxon>
        <taxon>Polyangiaceae</taxon>
        <taxon>Polyangium</taxon>
    </lineage>
</organism>
<feature type="compositionally biased region" description="Basic and acidic residues" evidence="1">
    <location>
        <begin position="81"/>
        <end position="93"/>
    </location>
</feature>
<dbReference type="EMBL" id="SSMQ01000031">
    <property type="protein sequence ID" value="TKD03155.1"/>
    <property type="molecule type" value="Genomic_DNA"/>
</dbReference>
<keyword evidence="3" id="KW-1185">Reference proteome</keyword>
<dbReference type="InterPro" id="IPR036388">
    <property type="entry name" value="WH-like_DNA-bd_sf"/>
</dbReference>
<feature type="compositionally biased region" description="Low complexity" evidence="1">
    <location>
        <begin position="51"/>
        <end position="64"/>
    </location>
</feature>
<evidence type="ECO:0000256" key="1">
    <source>
        <dbReference type="SAM" id="MobiDB-lite"/>
    </source>
</evidence>
<dbReference type="OrthoDB" id="5514510at2"/>
<sequence>MAQPFDAELEELVSKFSRDLADQIRALLLRRLGIERAPAPRAPNPRTVQVRSAPASTPSAPTSSRTKRAPNRAPATVRAPVSERRNAARPTHEERAAAIERIARIVGNGSGLSVGEIERQSGFTRSAVGSALKVLKDQGRIFMGGTKRFARYATTQAAADQASLEARRGAAA</sequence>
<accession>A0A4U1J735</accession>
<evidence type="ECO:0000313" key="2">
    <source>
        <dbReference type="EMBL" id="TKD03155.1"/>
    </source>
</evidence>
<feature type="region of interest" description="Disordered" evidence="1">
    <location>
        <begin position="34"/>
        <end position="93"/>
    </location>
</feature>
<dbReference type="SUPFAM" id="SSF46785">
    <property type="entry name" value="Winged helix' DNA-binding domain"/>
    <property type="match status" value="1"/>
</dbReference>
<dbReference type="RefSeq" id="WP_136931951.1">
    <property type="nucleotide sequence ID" value="NZ_SSMQ01000031.1"/>
</dbReference>
<dbReference type="Gene3D" id="1.10.10.10">
    <property type="entry name" value="Winged helix-like DNA-binding domain superfamily/Winged helix DNA-binding domain"/>
    <property type="match status" value="1"/>
</dbReference>
<comment type="caution">
    <text evidence="2">The sequence shown here is derived from an EMBL/GenBank/DDBJ whole genome shotgun (WGS) entry which is preliminary data.</text>
</comment>
<dbReference type="Proteomes" id="UP000309215">
    <property type="component" value="Unassembled WGS sequence"/>
</dbReference>